<evidence type="ECO:0000256" key="6">
    <source>
        <dbReference type="SAM" id="Phobius"/>
    </source>
</evidence>
<dbReference type="GO" id="GO:0005886">
    <property type="term" value="C:plasma membrane"/>
    <property type="evidence" value="ECO:0007669"/>
    <property type="project" value="UniProtKB-SubCell"/>
</dbReference>
<feature type="transmembrane region" description="Helical" evidence="6">
    <location>
        <begin position="99"/>
        <end position="118"/>
    </location>
</feature>
<comment type="subcellular location">
    <subcellularLocation>
        <location evidence="1">Cell membrane</location>
        <topology evidence="1">Multi-pass membrane protein</topology>
    </subcellularLocation>
</comment>
<proteinExistence type="predicted"/>
<protein>
    <submittedName>
        <fullName evidence="8">RDD family protein</fullName>
    </submittedName>
</protein>
<evidence type="ECO:0000256" key="3">
    <source>
        <dbReference type="ARBA" id="ARBA00022692"/>
    </source>
</evidence>
<gene>
    <name evidence="8" type="ORF">H9Q80_09185</name>
</gene>
<keyword evidence="9" id="KW-1185">Reference proteome</keyword>
<name>A0A7G9GTZ6_9FIRM</name>
<sequence length="234" mass="26658">MTNTKKANKIYNEPKGKSKKVYNEPKLGFIDRLTVKLMSKQGSKLDENFPPVGNLRRFFGYLMDFFLANVLAVIPLVFIESRVTGSTETTQVLAGLPLPYVYLITALVFLLYILYYVVIPLKVWPGQTPAKRLLNYKIVMMDGSDVTLKALLLRNVFAMTFVEGAAFTTTYVIQLVVLTAGIDYPKFISYVCYFMTLLSIVVTWTNPNRRMLHDFIGGTKVYQLEHKTGNYKAF</sequence>
<dbReference type="EMBL" id="CP060636">
    <property type="protein sequence ID" value="QNM14278.1"/>
    <property type="molecule type" value="Genomic_DNA"/>
</dbReference>
<evidence type="ECO:0000256" key="1">
    <source>
        <dbReference type="ARBA" id="ARBA00004651"/>
    </source>
</evidence>
<dbReference type="PANTHER" id="PTHR36115">
    <property type="entry name" value="PROLINE-RICH ANTIGEN HOMOLOG-RELATED"/>
    <property type="match status" value="1"/>
</dbReference>
<feature type="transmembrane region" description="Helical" evidence="6">
    <location>
        <begin position="187"/>
        <end position="205"/>
    </location>
</feature>
<evidence type="ECO:0000259" key="7">
    <source>
        <dbReference type="Pfam" id="PF06271"/>
    </source>
</evidence>
<dbReference type="InterPro" id="IPR010432">
    <property type="entry name" value="RDD"/>
</dbReference>
<keyword evidence="4 6" id="KW-1133">Transmembrane helix</keyword>
<feature type="domain" description="RDD" evidence="7">
    <location>
        <begin position="55"/>
        <end position="217"/>
    </location>
</feature>
<dbReference type="PANTHER" id="PTHR36115:SF9">
    <property type="entry name" value="LMO1584 PROTEIN"/>
    <property type="match status" value="1"/>
</dbReference>
<evidence type="ECO:0000256" key="4">
    <source>
        <dbReference type="ARBA" id="ARBA00022989"/>
    </source>
</evidence>
<organism evidence="8 9">
    <name type="scientific">[Eubacterium] hominis</name>
    <dbReference type="NCBI Taxonomy" id="2764325"/>
    <lineage>
        <taxon>Bacteria</taxon>
        <taxon>Bacillati</taxon>
        <taxon>Bacillota</taxon>
        <taxon>Erysipelotrichia</taxon>
        <taxon>Erysipelotrichales</taxon>
        <taxon>Erysipelotrichaceae</taxon>
        <taxon>Amedibacillus</taxon>
    </lineage>
</organism>
<evidence type="ECO:0000256" key="5">
    <source>
        <dbReference type="ARBA" id="ARBA00023136"/>
    </source>
</evidence>
<keyword evidence="5 6" id="KW-0472">Membrane</keyword>
<dbReference type="KEGG" id="ehn:H9Q80_09185"/>
<evidence type="ECO:0000313" key="8">
    <source>
        <dbReference type="EMBL" id="QNM14278.1"/>
    </source>
</evidence>
<evidence type="ECO:0000313" key="9">
    <source>
        <dbReference type="Proteomes" id="UP000515856"/>
    </source>
</evidence>
<keyword evidence="2" id="KW-1003">Cell membrane</keyword>
<dbReference type="Pfam" id="PF06271">
    <property type="entry name" value="RDD"/>
    <property type="match status" value="1"/>
</dbReference>
<dbReference type="InterPro" id="IPR051791">
    <property type="entry name" value="Pra-immunoreactive"/>
</dbReference>
<dbReference type="AlphaFoldDB" id="A0A7G9GTZ6"/>
<dbReference type="Proteomes" id="UP000515856">
    <property type="component" value="Chromosome"/>
</dbReference>
<feature type="transmembrane region" description="Helical" evidence="6">
    <location>
        <begin position="58"/>
        <end position="79"/>
    </location>
</feature>
<feature type="transmembrane region" description="Helical" evidence="6">
    <location>
        <begin position="156"/>
        <end position="181"/>
    </location>
</feature>
<accession>A0A7G9GTZ6</accession>
<keyword evidence="3 6" id="KW-0812">Transmembrane</keyword>
<reference evidence="8 9" key="1">
    <citation type="submission" date="2020-08" db="EMBL/GenBank/DDBJ databases">
        <authorList>
            <person name="Liu C."/>
            <person name="Sun Q."/>
        </authorList>
    </citation>
    <scope>NUCLEOTIDE SEQUENCE [LARGE SCALE GENOMIC DNA]</scope>
    <source>
        <strain evidence="8 9">NSJ-61</strain>
    </source>
</reference>
<evidence type="ECO:0000256" key="2">
    <source>
        <dbReference type="ARBA" id="ARBA00022475"/>
    </source>
</evidence>